<dbReference type="InterPro" id="IPR036890">
    <property type="entry name" value="HATPase_C_sf"/>
</dbReference>
<keyword evidence="3" id="KW-0808">Transferase</keyword>
<dbReference type="InterPro" id="IPR050640">
    <property type="entry name" value="Bact_2-comp_sensor_kinase"/>
</dbReference>
<dbReference type="PANTHER" id="PTHR34220:SF7">
    <property type="entry name" value="SENSOR HISTIDINE KINASE YPDA"/>
    <property type="match status" value="1"/>
</dbReference>
<keyword evidence="1" id="KW-0812">Transmembrane</keyword>
<name>A0A9X2I3F5_9GAMM</name>
<dbReference type="Pfam" id="PF06580">
    <property type="entry name" value="His_kinase"/>
    <property type="match status" value="1"/>
</dbReference>
<protein>
    <submittedName>
        <fullName evidence="3">Histidine kinase</fullName>
    </submittedName>
</protein>
<feature type="transmembrane region" description="Helical" evidence="1">
    <location>
        <begin position="54"/>
        <end position="76"/>
    </location>
</feature>
<dbReference type="InterPro" id="IPR010559">
    <property type="entry name" value="Sig_transdc_His_kin_internal"/>
</dbReference>
<sequence length="355" mass="39028">MSQLQTRKLNTEDQSPGALPHLCSASALLLLVIVGELLALLLALAERGVGDLSWAHLGLVSFLLQWIVLTSAVILCRLQPLLRRLSPLWAGLCGYLLILLCTFVFTALGQWLLKGLGRGFIDWEEVFTHVLIAAVLGAVVLRYLYLQQQLYLQKQAELRSRIQALQARIEPHFLFNSLNSIASLIAVDAPLAERQVEDLSDLLRASLAEPALISAERELALCLCYVHIEQARLGERLRLNWSVGPLPGEASLPNLALQPLVENAIRYGVDPAPEGGEVSIQARQEGDQLVIRISNSLPDAQTAAREAGNRMALDNIRHRLAAHFGEAAELAVEPGDTRYTVTLKVSLKACRQRTP</sequence>
<feature type="transmembrane region" description="Helical" evidence="1">
    <location>
        <begin position="88"/>
        <end position="106"/>
    </location>
</feature>
<reference evidence="3" key="1">
    <citation type="submission" date="2022-05" db="EMBL/GenBank/DDBJ databases">
        <authorList>
            <person name="Sun H.-N."/>
        </authorList>
    </citation>
    <scope>NUCLEOTIDE SEQUENCE</scope>
    <source>
        <strain evidence="3">HB14</strain>
    </source>
</reference>
<feature type="domain" description="Signal transduction histidine kinase internal region" evidence="2">
    <location>
        <begin position="161"/>
        <end position="237"/>
    </location>
</feature>
<feature type="transmembrane region" description="Helical" evidence="1">
    <location>
        <begin position="21"/>
        <end position="42"/>
    </location>
</feature>
<dbReference type="EMBL" id="JAMFTH010000002">
    <property type="protein sequence ID" value="MCP8899630.1"/>
    <property type="molecule type" value="Genomic_DNA"/>
</dbReference>
<dbReference type="GO" id="GO:0016020">
    <property type="term" value="C:membrane"/>
    <property type="evidence" value="ECO:0007669"/>
    <property type="project" value="InterPro"/>
</dbReference>
<evidence type="ECO:0000256" key="1">
    <source>
        <dbReference type="SAM" id="Phobius"/>
    </source>
</evidence>
<proteinExistence type="predicted"/>
<dbReference type="Proteomes" id="UP001139319">
    <property type="component" value="Unassembled WGS sequence"/>
</dbReference>
<evidence type="ECO:0000313" key="4">
    <source>
        <dbReference type="Proteomes" id="UP001139319"/>
    </source>
</evidence>
<keyword evidence="1" id="KW-0472">Membrane</keyword>
<keyword evidence="3" id="KW-0418">Kinase</keyword>
<feature type="transmembrane region" description="Helical" evidence="1">
    <location>
        <begin position="126"/>
        <end position="145"/>
    </location>
</feature>
<dbReference type="GO" id="GO:0000155">
    <property type="term" value="F:phosphorelay sensor kinase activity"/>
    <property type="evidence" value="ECO:0007669"/>
    <property type="project" value="InterPro"/>
</dbReference>
<dbReference type="PANTHER" id="PTHR34220">
    <property type="entry name" value="SENSOR HISTIDINE KINASE YPDA"/>
    <property type="match status" value="1"/>
</dbReference>
<keyword evidence="4" id="KW-1185">Reference proteome</keyword>
<organism evidence="3 4">
    <name type="scientific">Gilvimarinus xylanilyticus</name>
    <dbReference type="NCBI Taxonomy" id="2944139"/>
    <lineage>
        <taxon>Bacteria</taxon>
        <taxon>Pseudomonadati</taxon>
        <taxon>Pseudomonadota</taxon>
        <taxon>Gammaproteobacteria</taxon>
        <taxon>Cellvibrionales</taxon>
        <taxon>Cellvibrionaceae</taxon>
        <taxon>Gilvimarinus</taxon>
    </lineage>
</organism>
<evidence type="ECO:0000313" key="3">
    <source>
        <dbReference type="EMBL" id="MCP8899630.1"/>
    </source>
</evidence>
<reference evidence="3" key="2">
    <citation type="submission" date="2023-01" db="EMBL/GenBank/DDBJ databases">
        <title>Gilvimarinus xylanilyticus HB14 isolated from Caulerpa lentillifera aquaculture base in Hainan, China.</title>
        <authorList>
            <person name="Zhang Y.-J."/>
        </authorList>
    </citation>
    <scope>NUCLEOTIDE SEQUENCE</scope>
    <source>
        <strain evidence="3">HB14</strain>
    </source>
</reference>
<dbReference type="AlphaFoldDB" id="A0A9X2I3F5"/>
<dbReference type="SUPFAM" id="SSF55874">
    <property type="entry name" value="ATPase domain of HSP90 chaperone/DNA topoisomerase II/histidine kinase"/>
    <property type="match status" value="1"/>
</dbReference>
<dbReference type="RefSeq" id="WP_253967921.1">
    <property type="nucleotide sequence ID" value="NZ_JAMFTH010000002.1"/>
</dbReference>
<dbReference type="Gene3D" id="3.30.565.10">
    <property type="entry name" value="Histidine kinase-like ATPase, C-terminal domain"/>
    <property type="match status" value="1"/>
</dbReference>
<keyword evidence="1" id="KW-1133">Transmembrane helix</keyword>
<gene>
    <name evidence="3" type="ORF">M6D89_09990</name>
</gene>
<comment type="caution">
    <text evidence="3">The sequence shown here is derived from an EMBL/GenBank/DDBJ whole genome shotgun (WGS) entry which is preliminary data.</text>
</comment>
<evidence type="ECO:0000259" key="2">
    <source>
        <dbReference type="Pfam" id="PF06580"/>
    </source>
</evidence>
<accession>A0A9X2I3F5</accession>